<comment type="caution">
    <text evidence="3">The sequence shown here is derived from an EMBL/GenBank/DDBJ whole genome shotgun (WGS) entry which is preliminary data.</text>
</comment>
<protein>
    <submittedName>
        <fullName evidence="3">SRPBCC domain-containing protein</fullName>
    </submittedName>
</protein>
<dbReference type="InterPro" id="IPR013538">
    <property type="entry name" value="ASHA1/2-like_C"/>
</dbReference>
<evidence type="ECO:0000256" key="1">
    <source>
        <dbReference type="ARBA" id="ARBA00006817"/>
    </source>
</evidence>
<dbReference type="Pfam" id="PF08327">
    <property type="entry name" value="AHSA1"/>
    <property type="match status" value="1"/>
</dbReference>
<dbReference type="Proteomes" id="UP001500034">
    <property type="component" value="Unassembled WGS sequence"/>
</dbReference>
<comment type="similarity">
    <text evidence="1">Belongs to the AHA1 family.</text>
</comment>
<evidence type="ECO:0000259" key="2">
    <source>
        <dbReference type="Pfam" id="PF08327"/>
    </source>
</evidence>
<gene>
    <name evidence="3" type="ORF">GCM10022384_05920</name>
</gene>
<dbReference type="SUPFAM" id="SSF55961">
    <property type="entry name" value="Bet v1-like"/>
    <property type="match status" value="1"/>
</dbReference>
<sequence length="181" mass="20028">MIQGCRCGTRGARLDGRRERMSVTSLDKDLDNLAFTLTADFPSPIERVWRLWSDPRQLERWWGPPAYPATVEAYDLTPGGGVTYFMTGPDGDTRRGWWRVTSVVAPASLEFTDGFADADGVPSAGKPTTATRVTLTERDGGTRMEMRSVFDTREQMDQLAEMGMEEGLREAVGQMDALLAG</sequence>
<feature type="domain" description="Activator of Hsp90 ATPase homologue 1/2-like C-terminal" evidence="2">
    <location>
        <begin position="44"/>
        <end position="179"/>
    </location>
</feature>
<dbReference type="InterPro" id="IPR023393">
    <property type="entry name" value="START-like_dom_sf"/>
</dbReference>
<keyword evidence="4" id="KW-1185">Reference proteome</keyword>
<dbReference type="CDD" id="cd07814">
    <property type="entry name" value="SRPBCC_CalC_Aha1-like"/>
    <property type="match status" value="1"/>
</dbReference>
<evidence type="ECO:0000313" key="3">
    <source>
        <dbReference type="EMBL" id="GAA3955387.1"/>
    </source>
</evidence>
<evidence type="ECO:0000313" key="4">
    <source>
        <dbReference type="Proteomes" id="UP001500034"/>
    </source>
</evidence>
<dbReference type="EMBL" id="BAABCQ010000007">
    <property type="protein sequence ID" value="GAA3955387.1"/>
    <property type="molecule type" value="Genomic_DNA"/>
</dbReference>
<name>A0ABP7NWB9_9ACTN</name>
<organism evidence="3 4">
    <name type="scientific">Streptomyces marokkonensis</name>
    <dbReference type="NCBI Taxonomy" id="324855"/>
    <lineage>
        <taxon>Bacteria</taxon>
        <taxon>Bacillati</taxon>
        <taxon>Actinomycetota</taxon>
        <taxon>Actinomycetes</taxon>
        <taxon>Kitasatosporales</taxon>
        <taxon>Streptomycetaceae</taxon>
        <taxon>Streptomyces</taxon>
    </lineage>
</organism>
<dbReference type="Gene3D" id="3.30.530.20">
    <property type="match status" value="1"/>
</dbReference>
<accession>A0ABP7NWB9</accession>
<reference evidence="4" key="1">
    <citation type="journal article" date="2019" name="Int. J. Syst. Evol. Microbiol.">
        <title>The Global Catalogue of Microorganisms (GCM) 10K type strain sequencing project: providing services to taxonomists for standard genome sequencing and annotation.</title>
        <authorList>
            <consortium name="The Broad Institute Genomics Platform"/>
            <consortium name="The Broad Institute Genome Sequencing Center for Infectious Disease"/>
            <person name="Wu L."/>
            <person name="Ma J."/>
        </authorList>
    </citation>
    <scope>NUCLEOTIDE SEQUENCE [LARGE SCALE GENOMIC DNA]</scope>
    <source>
        <strain evidence="4">JCM 17027</strain>
    </source>
</reference>
<proteinExistence type="inferred from homology"/>